<organism evidence="2 3">
    <name type="scientific">Nannocystis punicea</name>
    <dbReference type="NCBI Taxonomy" id="2995304"/>
    <lineage>
        <taxon>Bacteria</taxon>
        <taxon>Pseudomonadati</taxon>
        <taxon>Myxococcota</taxon>
        <taxon>Polyangia</taxon>
        <taxon>Nannocystales</taxon>
        <taxon>Nannocystaceae</taxon>
        <taxon>Nannocystis</taxon>
    </lineage>
</organism>
<dbReference type="EMBL" id="CP114040">
    <property type="protein sequence ID" value="WAS95096.1"/>
    <property type="molecule type" value="Genomic_DNA"/>
</dbReference>
<feature type="compositionally biased region" description="Polar residues" evidence="1">
    <location>
        <begin position="8"/>
        <end position="20"/>
    </location>
</feature>
<name>A0ABY7H751_9BACT</name>
<dbReference type="Proteomes" id="UP001164459">
    <property type="component" value="Chromosome"/>
</dbReference>
<feature type="region of interest" description="Disordered" evidence="1">
    <location>
        <begin position="1"/>
        <end position="57"/>
    </location>
</feature>
<evidence type="ECO:0000313" key="2">
    <source>
        <dbReference type="EMBL" id="WAS95096.1"/>
    </source>
</evidence>
<dbReference type="RefSeq" id="WP_269037428.1">
    <property type="nucleotide sequence ID" value="NZ_CP114040.1"/>
</dbReference>
<proteinExistence type="predicted"/>
<reference evidence="2" key="1">
    <citation type="submission" date="2022-11" db="EMBL/GenBank/DDBJ databases">
        <title>Minimal conservation of predation-associated metabolite biosynthetic gene clusters underscores biosynthetic potential of Myxococcota including descriptions for ten novel species: Archangium lansinium sp. nov., Myxococcus landrumus sp. nov., Nannocystis bai.</title>
        <authorList>
            <person name="Ahearne A."/>
            <person name="Stevens C."/>
            <person name="Dowd S."/>
        </authorList>
    </citation>
    <scope>NUCLEOTIDE SEQUENCE</scope>
    <source>
        <strain evidence="2">Fl3</strain>
    </source>
</reference>
<evidence type="ECO:0000256" key="1">
    <source>
        <dbReference type="SAM" id="MobiDB-lite"/>
    </source>
</evidence>
<sequence length="296" mass="32199">MGQGITSGVGTTPRISYQRGSTVSTSTSEKKSGQTAPNTQEEGKADDNDSKNAAGSDPLRELMDAAERMSKGVRSRLRPDNILVGGEVERWPPMGAADKAVDGEIRGAGFMMAAKRHVAKSLVNERRGLGNCGEMSTAVLRELVDYLLQHRRTARIDSIQQGDHEFVAIDPPKPGNGIYPGNFLDWPEDSIIVDPWMEIVCPAPGYPDAMRAKAAEWASQNKTIGTTVMVSKKNGGRDWVPKELSPQEFVDSILGKGGWTNTKSHELGSLEKLKTEMDLAIQWVDDLYAKAAKTSN</sequence>
<protein>
    <submittedName>
        <fullName evidence="2">Uncharacterized protein</fullName>
    </submittedName>
</protein>
<evidence type="ECO:0000313" key="3">
    <source>
        <dbReference type="Proteomes" id="UP001164459"/>
    </source>
</evidence>
<gene>
    <name evidence="2" type="ORF">O0S08_02955</name>
</gene>
<feature type="compositionally biased region" description="Basic and acidic residues" evidence="1">
    <location>
        <begin position="41"/>
        <end position="50"/>
    </location>
</feature>
<keyword evidence="3" id="KW-1185">Reference proteome</keyword>
<accession>A0ABY7H751</accession>